<evidence type="ECO:0000256" key="2">
    <source>
        <dbReference type="ARBA" id="ARBA00004123"/>
    </source>
</evidence>
<dbReference type="GO" id="GO:0016787">
    <property type="term" value="F:hydrolase activity"/>
    <property type="evidence" value="ECO:0007669"/>
    <property type="project" value="UniProtKB-KW"/>
</dbReference>
<dbReference type="Proteomes" id="UP000007015">
    <property type="component" value="Chromosome 5"/>
</dbReference>
<dbReference type="AlphaFoldDB" id="B8AXE6"/>
<dbReference type="PANTHER" id="PTHR22930">
    <property type="match status" value="1"/>
</dbReference>
<organism evidence="9 10">
    <name type="scientific">Oryza sativa subsp. indica</name>
    <name type="common">Rice</name>
    <dbReference type="NCBI Taxonomy" id="39946"/>
    <lineage>
        <taxon>Eukaryota</taxon>
        <taxon>Viridiplantae</taxon>
        <taxon>Streptophyta</taxon>
        <taxon>Embryophyta</taxon>
        <taxon>Tracheophyta</taxon>
        <taxon>Spermatophyta</taxon>
        <taxon>Magnoliopsida</taxon>
        <taxon>Liliopsida</taxon>
        <taxon>Poales</taxon>
        <taxon>Poaceae</taxon>
        <taxon>BOP clade</taxon>
        <taxon>Oryzoideae</taxon>
        <taxon>Oryzeae</taxon>
        <taxon>Oryzinae</taxon>
        <taxon>Oryza</taxon>
        <taxon>Oryza sativa</taxon>
    </lineage>
</organism>
<dbReference type="Pfam" id="PF13359">
    <property type="entry name" value="DDE_Tnp_4"/>
    <property type="match status" value="1"/>
</dbReference>
<keyword evidence="7" id="KW-0539">Nucleus</keyword>
<evidence type="ECO:0000256" key="6">
    <source>
        <dbReference type="ARBA" id="ARBA00022801"/>
    </source>
</evidence>
<dbReference type="GO" id="GO:0004518">
    <property type="term" value="F:nuclease activity"/>
    <property type="evidence" value="ECO:0007669"/>
    <property type="project" value="UniProtKB-KW"/>
</dbReference>
<comment type="subcellular location">
    <subcellularLocation>
        <location evidence="2">Nucleus</location>
    </subcellularLocation>
</comment>
<dbReference type="EMBL" id="CM000130">
    <property type="protein sequence ID" value="EEC79073.1"/>
    <property type="molecule type" value="Genomic_DNA"/>
</dbReference>
<dbReference type="GO" id="GO:0046872">
    <property type="term" value="F:metal ion binding"/>
    <property type="evidence" value="ECO:0007669"/>
    <property type="project" value="UniProtKB-KW"/>
</dbReference>
<sequence length="149" mass="17521">MVVCDFDMRFTFVAAGMKGRCHDMAVFNRVVRGDKYDLFPHPPHNKYYLVDTGYALAPRYMAPYRGEWYHVSDFRGCNPELLQENFNYLHALKTKWKILRGIPSYNTKWQTKIITACFALHNFVFDTVYDNPDINDKEFDRDVCSLTIG</sequence>
<keyword evidence="6" id="KW-0378">Hydrolase</keyword>
<evidence type="ECO:0000259" key="8">
    <source>
        <dbReference type="Pfam" id="PF13359"/>
    </source>
</evidence>
<comment type="cofactor">
    <cofactor evidence="1">
        <name>a divalent metal cation</name>
        <dbReference type="ChEBI" id="CHEBI:60240"/>
    </cofactor>
</comment>
<keyword evidence="4" id="KW-0540">Nuclease</keyword>
<dbReference type="GO" id="GO:0005634">
    <property type="term" value="C:nucleus"/>
    <property type="evidence" value="ECO:0007669"/>
    <property type="project" value="UniProtKB-SubCell"/>
</dbReference>
<dbReference type="InterPro" id="IPR045249">
    <property type="entry name" value="HARBI1-like"/>
</dbReference>
<name>B8AXE6_ORYSI</name>
<keyword evidence="10" id="KW-1185">Reference proteome</keyword>
<dbReference type="STRING" id="39946.B8AXE6"/>
<gene>
    <name evidence="9" type="ORF">OsI_19656</name>
</gene>
<feature type="domain" description="DDE Tnp4" evidence="8">
    <location>
        <begin position="1"/>
        <end position="122"/>
    </location>
</feature>
<keyword evidence="5" id="KW-0479">Metal-binding</keyword>
<evidence type="ECO:0000313" key="9">
    <source>
        <dbReference type="EMBL" id="EEC79073.1"/>
    </source>
</evidence>
<evidence type="ECO:0000256" key="5">
    <source>
        <dbReference type="ARBA" id="ARBA00022723"/>
    </source>
</evidence>
<evidence type="ECO:0000256" key="7">
    <source>
        <dbReference type="ARBA" id="ARBA00023242"/>
    </source>
</evidence>
<protein>
    <recommendedName>
        <fullName evidence="8">DDE Tnp4 domain-containing protein</fullName>
    </recommendedName>
</protein>
<dbReference type="HOGENOM" id="CLU_040082_3_1_1"/>
<dbReference type="InterPro" id="IPR027806">
    <property type="entry name" value="HARBI1_dom"/>
</dbReference>
<evidence type="ECO:0000256" key="4">
    <source>
        <dbReference type="ARBA" id="ARBA00022722"/>
    </source>
</evidence>
<comment type="similarity">
    <text evidence="3">Belongs to the HARBI1 family.</text>
</comment>
<evidence type="ECO:0000256" key="1">
    <source>
        <dbReference type="ARBA" id="ARBA00001968"/>
    </source>
</evidence>
<evidence type="ECO:0000313" key="10">
    <source>
        <dbReference type="Proteomes" id="UP000007015"/>
    </source>
</evidence>
<reference evidence="9 10" key="1">
    <citation type="journal article" date="2005" name="PLoS Biol.">
        <title>The genomes of Oryza sativa: a history of duplications.</title>
        <authorList>
            <person name="Yu J."/>
            <person name="Wang J."/>
            <person name="Lin W."/>
            <person name="Li S."/>
            <person name="Li H."/>
            <person name="Zhou J."/>
            <person name="Ni P."/>
            <person name="Dong W."/>
            <person name="Hu S."/>
            <person name="Zeng C."/>
            <person name="Zhang J."/>
            <person name="Zhang Y."/>
            <person name="Li R."/>
            <person name="Xu Z."/>
            <person name="Li S."/>
            <person name="Li X."/>
            <person name="Zheng H."/>
            <person name="Cong L."/>
            <person name="Lin L."/>
            <person name="Yin J."/>
            <person name="Geng J."/>
            <person name="Li G."/>
            <person name="Shi J."/>
            <person name="Liu J."/>
            <person name="Lv H."/>
            <person name="Li J."/>
            <person name="Wang J."/>
            <person name="Deng Y."/>
            <person name="Ran L."/>
            <person name="Shi X."/>
            <person name="Wang X."/>
            <person name="Wu Q."/>
            <person name="Li C."/>
            <person name="Ren X."/>
            <person name="Wang J."/>
            <person name="Wang X."/>
            <person name="Li D."/>
            <person name="Liu D."/>
            <person name="Zhang X."/>
            <person name="Ji Z."/>
            <person name="Zhao W."/>
            <person name="Sun Y."/>
            <person name="Zhang Z."/>
            <person name="Bao J."/>
            <person name="Han Y."/>
            <person name="Dong L."/>
            <person name="Ji J."/>
            <person name="Chen P."/>
            <person name="Wu S."/>
            <person name="Liu J."/>
            <person name="Xiao Y."/>
            <person name="Bu D."/>
            <person name="Tan J."/>
            <person name="Yang L."/>
            <person name="Ye C."/>
            <person name="Zhang J."/>
            <person name="Xu J."/>
            <person name="Zhou Y."/>
            <person name="Yu Y."/>
            <person name="Zhang B."/>
            <person name="Zhuang S."/>
            <person name="Wei H."/>
            <person name="Liu B."/>
            <person name="Lei M."/>
            <person name="Yu H."/>
            <person name="Li Y."/>
            <person name="Xu H."/>
            <person name="Wei S."/>
            <person name="He X."/>
            <person name="Fang L."/>
            <person name="Zhang Z."/>
            <person name="Zhang Y."/>
            <person name="Huang X."/>
            <person name="Su Z."/>
            <person name="Tong W."/>
            <person name="Li J."/>
            <person name="Tong Z."/>
            <person name="Li S."/>
            <person name="Ye J."/>
            <person name="Wang L."/>
            <person name="Fang L."/>
            <person name="Lei T."/>
            <person name="Chen C."/>
            <person name="Chen H."/>
            <person name="Xu Z."/>
            <person name="Li H."/>
            <person name="Huang H."/>
            <person name="Zhang F."/>
            <person name="Xu H."/>
            <person name="Li N."/>
            <person name="Zhao C."/>
            <person name="Li S."/>
            <person name="Dong L."/>
            <person name="Huang Y."/>
            <person name="Li L."/>
            <person name="Xi Y."/>
            <person name="Qi Q."/>
            <person name="Li W."/>
            <person name="Zhang B."/>
            <person name="Hu W."/>
            <person name="Zhang Y."/>
            <person name="Tian X."/>
            <person name="Jiao Y."/>
            <person name="Liang X."/>
            <person name="Jin J."/>
            <person name="Gao L."/>
            <person name="Zheng W."/>
            <person name="Hao B."/>
            <person name="Liu S."/>
            <person name="Wang W."/>
            <person name="Yuan L."/>
            <person name="Cao M."/>
            <person name="McDermott J."/>
            <person name="Samudrala R."/>
            <person name="Wang J."/>
            <person name="Wong G.K."/>
            <person name="Yang H."/>
        </authorList>
    </citation>
    <scope>NUCLEOTIDE SEQUENCE [LARGE SCALE GENOMIC DNA]</scope>
    <source>
        <strain evidence="10">cv. 93-11</strain>
    </source>
</reference>
<dbReference type="OMA" id="YICERYH"/>
<dbReference type="Gramene" id="BGIOSGA018200-TA">
    <property type="protein sequence ID" value="BGIOSGA018200-PA"/>
    <property type="gene ID" value="BGIOSGA018200"/>
</dbReference>
<evidence type="ECO:0000256" key="3">
    <source>
        <dbReference type="ARBA" id="ARBA00006958"/>
    </source>
</evidence>
<proteinExistence type="inferred from homology"/>
<dbReference type="PANTHER" id="PTHR22930:SF280">
    <property type="entry name" value="OS11G0202600 PROTEIN"/>
    <property type="match status" value="1"/>
</dbReference>
<accession>B8AXE6</accession>